<evidence type="ECO:0000259" key="1">
    <source>
        <dbReference type="Pfam" id="PF03372"/>
    </source>
</evidence>
<organism evidence="2 3">
    <name type="scientific">Paragemmobacter aquarius</name>
    <dbReference type="NCBI Taxonomy" id="2169400"/>
    <lineage>
        <taxon>Bacteria</taxon>
        <taxon>Pseudomonadati</taxon>
        <taxon>Pseudomonadota</taxon>
        <taxon>Alphaproteobacteria</taxon>
        <taxon>Rhodobacterales</taxon>
        <taxon>Paracoccaceae</taxon>
        <taxon>Paragemmobacter</taxon>
    </lineage>
</organism>
<dbReference type="InterPro" id="IPR036691">
    <property type="entry name" value="Endo/exonu/phosph_ase_sf"/>
</dbReference>
<dbReference type="Gene3D" id="3.60.10.10">
    <property type="entry name" value="Endonuclease/exonuclease/phosphatase"/>
    <property type="match status" value="1"/>
</dbReference>
<dbReference type="Proteomes" id="UP000244496">
    <property type="component" value="Chromosome"/>
</dbReference>
<dbReference type="OrthoDB" id="583592at2"/>
<dbReference type="GO" id="GO:0003824">
    <property type="term" value="F:catalytic activity"/>
    <property type="evidence" value="ECO:0007669"/>
    <property type="project" value="InterPro"/>
</dbReference>
<dbReference type="InterPro" id="IPR005135">
    <property type="entry name" value="Endo/exonuclease/phosphatase"/>
</dbReference>
<dbReference type="EMBL" id="CP028918">
    <property type="protein sequence ID" value="AWB47584.1"/>
    <property type="molecule type" value="Genomic_DNA"/>
</dbReference>
<name>A0A2S0UIE9_9RHOB</name>
<dbReference type="KEGG" id="geh:HYN69_02850"/>
<proteinExistence type="predicted"/>
<sequence>MNSTIPTNPDTMIKVCTWNSKGVITPLSAGRSKAPPRDRGFLLRTMECDALALQECEARPDLGLNIYSNPAVSNPAKSIALGSRHAFSNVTEAPMGNAVGAVVNAPRPFYFASIWAYGERKRGDGFYMDLIDCADRIVRYFQSEAQRQALPLIIAGDFNASVAHTVSRKNASLRQDIFDGWSRSGLASAYHRFVDVALGDEREPTVVGRSQSGQWQYHIDYIFHDSAVFDVSLVRLQHNMQSDHFPVCAVLEWK</sequence>
<feature type="domain" description="Endonuclease/exonuclease/phosphatase" evidence="1">
    <location>
        <begin position="43"/>
        <end position="244"/>
    </location>
</feature>
<dbReference type="SUPFAM" id="SSF56219">
    <property type="entry name" value="DNase I-like"/>
    <property type="match status" value="1"/>
</dbReference>
<dbReference type="RefSeq" id="WP_108434411.1">
    <property type="nucleotide sequence ID" value="NZ_CP028918.1"/>
</dbReference>
<dbReference type="Pfam" id="PF03372">
    <property type="entry name" value="Exo_endo_phos"/>
    <property type="match status" value="1"/>
</dbReference>
<accession>A0A2S0UIE9</accession>
<keyword evidence="3" id="KW-1185">Reference proteome</keyword>
<evidence type="ECO:0000313" key="2">
    <source>
        <dbReference type="EMBL" id="AWB47584.1"/>
    </source>
</evidence>
<gene>
    <name evidence="2" type="ORF">HYN69_02850</name>
</gene>
<dbReference type="AlphaFoldDB" id="A0A2S0UIE9"/>
<evidence type="ECO:0000313" key="3">
    <source>
        <dbReference type="Proteomes" id="UP000244496"/>
    </source>
</evidence>
<reference evidence="2 3" key="1">
    <citation type="submission" date="2018-04" db="EMBL/GenBank/DDBJ databases">
        <title>Genome sequencing of Gemmobacter.</title>
        <authorList>
            <person name="Yi H."/>
            <person name="Baek M.-G."/>
        </authorList>
    </citation>
    <scope>NUCLEOTIDE SEQUENCE [LARGE SCALE GENOMIC DNA]</scope>
    <source>
        <strain evidence="2 3">HYN0069</strain>
    </source>
</reference>
<protein>
    <recommendedName>
        <fullName evidence="1">Endonuclease/exonuclease/phosphatase domain-containing protein</fullName>
    </recommendedName>
</protein>